<evidence type="ECO:0000256" key="7">
    <source>
        <dbReference type="ARBA" id="ARBA00025769"/>
    </source>
</evidence>
<dbReference type="InterPro" id="IPR013520">
    <property type="entry name" value="Ribonucl_H"/>
</dbReference>
<dbReference type="GO" id="GO:0006308">
    <property type="term" value="P:DNA catabolic process"/>
    <property type="evidence" value="ECO:0007669"/>
    <property type="project" value="TreeGrafter"/>
</dbReference>
<keyword evidence="9" id="KW-1185">Reference proteome</keyword>
<evidence type="ECO:0000259" key="8">
    <source>
        <dbReference type="SMART" id="SM00479"/>
    </source>
</evidence>
<gene>
    <name evidence="10" type="primary">LOC107411798</name>
</gene>
<dbReference type="RefSeq" id="XP_015874941.1">
    <property type="nucleotide sequence ID" value="XM_016019455.4"/>
</dbReference>
<evidence type="ECO:0000256" key="5">
    <source>
        <dbReference type="ARBA" id="ARBA00022839"/>
    </source>
</evidence>
<sequence>MRTATMCFSILQGPRFKIHTLVNFWSGNFHSWTRTYSNSSKLHGSIVNGLEGGKSKKWTRRPVTTKAEERAKRIHSSKTSSIRHEVFDGAVSTNATLNINKTEINQFQKIQYYDIQKIIAENKDLANLVTVVAFDIETTGFSRENDGIIEFALQVLQGGENSTFQTLVNPERNITNSHVHGITKNMVDRPGVPRMRELIPILLQYVKSHQKPGGFIMWVAHNSRSFDVPFLLSEFSRCSIELPPNWLFLDTIPLARELMKSEGSKLSKISLQALREYYGIPLIGSAHRAMSDVRSLSLIFQRLTYDLKLTMPGLVERSFLGSDIKKKKS</sequence>
<dbReference type="FunCoup" id="A0A6P3ZIW7">
    <property type="interactions" value="181"/>
</dbReference>
<dbReference type="GO" id="GO:0008296">
    <property type="term" value="F:3'-5'-DNA exonuclease activity"/>
    <property type="evidence" value="ECO:0007669"/>
    <property type="project" value="TreeGrafter"/>
</dbReference>
<reference evidence="10" key="1">
    <citation type="submission" date="2025-08" db="UniProtKB">
        <authorList>
            <consortium name="RefSeq"/>
        </authorList>
    </citation>
    <scope>IDENTIFICATION</scope>
    <source>
        <tissue evidence="10">Seedling</tissue>
    </source>
</reference>
<dbReference type="CDD" id="cd06127">
    <property type="entry name" value="DEDDh"/>
    <property type="match status" value="1"/>
</dbReference>
<evidence type="ECO:0000313" key="10">
    <source>
        <dbReference type="RefSeq" id="XP_015874941.1"/>
    </source>
</evidence>
<dbReference type="SUPFAM" id="SSF53098">
    <property type="entry name" value="Ribonuclease H-like"/>
    <property type="match status" value="1"/>
</dbReference>
<name>A0A6P3ZIW7_ZIZJJ</name>
<dbReference type="PANTHER" id="PTHR13058:SF19">
    <property type="entry name" value="LD40940P"/>
    <property type="match status" value="1"/>
</dbReference>
<dbReference type="GO" id="GO:0003676">
    <property type="term" value="F:nucleic acid binding"/>
    <property type="evidence" value="ECO:0007669"/>
    <property type="project" value="InterPro"/>
</dbReference>
<dbReference type="KEGG" id="zju:107411798"/>
<evidence type="ECO:0000313" key="9">
    <source>
        <dbReference type="Proteomes" id="UP001652623"/>
    </source>
</evidence>
<comment type="similarity">
    <text evidence="7">Belongs to the exonuclease superfamily. TREX family.</text>
</comment>
<dbReference type="PANTHER" id="PTHR13058">
    <property type="entry name" value="THREE PRIME REPAIR EXONUCLEASE 1, 2"/>
    <property type="match status" value="1"/>
</dbReference>
<evidence type="ECO:0000256" key="2">
    <source>
        <dbReference type="ARBA" id="ARBA00022722"/>
    </source>
</evidence>
<dbReference type="Pfam" id="PF00929">
    <property type="entry name" value="RNase_T"/>
    <property type="match status" value="1"/>
</dbReference>
<evidence type="ECO:0000256" key="1">
    <source>
        <dbReference type="ARBA" id="ARBA00001946"/>
    </source>
</evidence>
<protein>
    <submittedName>
        <fullName evidence="10">Exonuclease DPD1, chloroplastic/mitochondrial</fullName>
    </submittedName>
</protein>
<dbReference type="FunFam" id="3.30.420.10:FF:000081">
    <property type="entry name" value="Exonuclease DPD1 chloroplastic/mitochondrial"/>
    <property type="match status" value="1"/>
</dbReference>
<dbReference type="SMART" id="SM00479">
    <property type="entry name" value="EXOIII"/>
    <property type="match status" value="1"/>
</dbReference>
<keyword evidence="6" id="KW-0460">Magnesium</keyword>
<accession>A0A6P3ZIW7</accession>
<dbReference type="InParanoid" id="A0A6P3ZIW7"/>
<evidence type="ECO:0000256" key="3">
    <source>
        <dbReference type="ARBA" id="ARBA00022723"/>
    </source>
</evidence>
<dbReference type="Proteomes" id="UP001652623">
    <property type="component" value="Chromosome 10"/>
</dbReference>
<keyword evidence="3" id="KW-0479">Metal-binding</keyword>
<keyword evidence="2" id="KW-0540">Nuclease</keyword>
<keyword evidence="4" id="KW-0378">Hydrolase</keyword>
<dbReference type="Gene3D" id="3.30.420.10">
    <property type="entry name" value="Ribonuclease H-like superfamily/Ribonuclease H"/>
    <property type="match status" value="1"/>
</dbReference>
<keyword evidence="5 10" id="KW-0269">Exonuclease</keyword>
<dbReference type="InterPro" id="IPR012337">
    <property type="entry name" value="RNaseH-like_sf"/>
</dbReference>
<organism evidence="9 10">
    <name type="scientific">Ziziphus jujuba</name>
    <name type="common">Chinese jujube</name>
    <name type="synonym">Ziziphus sativa</name>
    <dbReference type="NCBI Taxonomy" id="326968"/>
    <lineage>
        <taxon>Eukaryota</taxon>
        <taxon>Viridiplantae</taxon>
        <taxon>Streptophyta</taxon>
        <taxon>Embryophyta</taxon>
        <taxon>Tracheophyta</taxon>
        <taxon>Spermatophyta</taxon>
        <taxon>Magnoliopsida</taxon>
        <taxon>eudicotyledons</taxon>
        <taxon>Gunneridae</taxon>
        <taxon>Pentapetalae</taxon>
        <taxon>rosids</taxon>
        <taxon>fabids</taxon>
        <taxon>Rosales</taxon>
        <taxon>Rhamnaceae</taxon>
        <taxon>Paliureae</taxon>
        <taxon>Ziziphus</taxon>
    </lineage>
</organism>
<feature type="domain" description="Exonuclease" evidence="8">
    <location>
        <begin position="130"/>
        <end position="309"/>
    </location>
</feature>
<proteinExistence type="inferred from homology"/>
<dbReference type="GO" id="GO:0005737">
    <property type="term" value="C:cytoplasm"/>
    <property type="evidence" value="ECO:0007669"/>
    <property type="project" value="TreeGrafter"/>
</dbReference>
<dbReference type="GeneID" id="107411798"/>
<dbReference type="GO" id="GO:0046872">
    <property type="term" value="F:metal ion binding"/>
    <property type="evidence" value="ECO:0007669"/>
    <property type="project" value="UniProtKB-KW"/>
</dbReference>
<evidence type="ECO:0000256" key="4">
    <source>
        <dbReference type="ARBA" id="ARBA00022801"/>
    </source>
</evidence>
<dbReference type="AlphaFoldDB" id="A0A6P3ZIW7"/>
<comment type="cofactor">
    <cofactor evidence="1">
        <name>Mg(2+)</name>
        <dbReference type="ChEBI" id="CHEBI:18420"/>
    </cofactor>
</comment>
<evidence type="ECO:0000256" key="6">
    <source>
        <dbReference type="ARBA" id="ARBA00022842"/>
    </source>
</evidence>
<dbReference type="InterPro" id="IPR040393">
    <property type="entry name" value="TREX1/2"/>
</dbReference>
<dbReference type="InterPro" id="IPR036397">
    <property type="entry name" value="RNaseH_sf"/>
</dbReference>